<gene>
    <name evidence="2" type="ORF">DVH24_013555</name>
</gene>
<feature type="region of interest" description="Disordered" evidence="1">
    <location>
        <begin position="56"/>
        <end position="76"/>
    </location>
</feature>
<proteinExistence type="predicted"/>
<evidence type="ECO:0000256" key="1">
    <source>
        <dbReference type="SAM" id="MobiDB-lite"/>
    </source>
</evidence>
<sequence>MLPPATPAPPALFLDQGVVMGPNMSGALPMPMLHPATPAPPALFFDQGVVMGPNMSEASPMPMLPPATPAPPAQFTKTQFDPCNLFDYPFGNHPYNADNLGFGTNLPQGDYNVDSLLEQGPFWMC</sequence>
<comment type="caution">
    <text evidence="2">The sequence shown here is derived from an EMBL/GenBank/DDBJ whole genome shotgun (WGS) entry which is preliminary data.</text>
</comment>
<evidence type="ECO:0000313" key="3">
    <source>
        <dbReference type="Proteomes" id="UP000290289"/>
    </source>
</evidence>
<feature type="compositionally biased region" description="Pro residues" evidence="1">
    <location>
        <begin position="62"/>
        <end position="72"/>
    </location>
</feature>
<dbReference type="AlphaFoldDB" id="A0A498JAY9"/>
<name>A0A498JAY9_MALDO</name>
<reference evidence="2 3" key="1">
    <citation type="submission" date="2018-10" db="EMBL/GenBank/DDBJ databases">
        <title>A high-quality apple genome assembly.</title>
        <authorList>
            <person name="Hu J."/>
        </authorList>
    </citation>
    <scope>NUCLEOTIDE SEQUENCE [LARGE SCALE GENOMIC DNA]</scope>
    <source>
        <strain evidence="3">cv. HFTH1</strain>
        <tissue evidence="2">Young leaf</tissue>
    </source>
</reference>
<protein>
    <submittedName>
        <fullName evidence="2">Uncharacterized protein</fullName>
    </submittedName>
</protein>
<accession>A0A498JAY9</accession>
<dbReference type="EMBL" id="RDQH01000333">
    <property type="protein sequence ID" value="RXH92979.1"/>
    <property type="molecule type" value="Genomic_DNA"/>
</dbReference>
<keyword evidence="3" id="KW-1185">Reference proteome</keyword>
<organism evidence="2 3">
    <name type="scientific">Malus domestica</name>
    <name type="common">Apple</name>
    <name type="synonym">Pyrus malus</name>
    <dbReference type="NCBI Taxonomy" id="3750"/>
    <lineage>
        <taxon>Eukaryota</taxon>
        <taxon>Viridiplantae</taxon>
        <taxon>Streptophyta</taxon>
        <taxon>Embryophyta</taxon>
        <taxon>Tracheophyta</taxon>
        <taxon>Spermatophyta</taxon>
        <taxon>Magnoliopsida</taxon>
        <taxon>eudicotyledons</taxon>
        <taxon>Gunneridae</taxon>
        <taxon>Pentapetalae</taxon>
        <taxon>rosids</taxon>
        <taxon>fabids</taxon>
        <taxon>Rosales</taxon>
        <taxon>Rosaceae</taxon>
        <taxon>Amygdaloideae</taxon>
        <taxon>Maleae</taxon>
        <taxon>Malus</taxon>
    </lineage>
</organism>
<dbReference type="Proteomes" id="UP000290289">
    <property type="component" value="Chromosome 7"/>
</dbReference>
<evidence type="ECO:0000313" key="2">
    <source>
        <dbReference type="EMBL" id="RXH92979.1"/>
    </source>
</evidence>